<keyword evidence="3 7" id="KW-0997">Cell inner membrane</keyword>
<feature type="transmembrane region" description="Helical" evidence="7">
    <location>
        <begin position="132"/>
        <end position="158"/>
    </location>
</feature>
<feature type="transmembrane region" description="Helical" evidence="7">
    <location>
        <begin position="93"/>
        <end position="120"/>
    </location>
</feature>
<feature type="transmembrane region" description="Helical" evidence="7">
    <location>
        <begin position="304"/>
        <end position="327"/>
    </location>
</feature>
<keyword evidence="2" id="KW-1003">Cell membrane</keyword>
<keyword evidence="10" id="KW-1185">Reference proteome</keyword>
<evidence type="ECO:0000256" key="5">
    <source>
        <dbReference type="ARBA" id="ARBA00022989"/>
    </source>
</evidence>
<comment type="subunit">
    <text evidence="7">The complex comprises the extracytoplasmic solute receptor protein and the two transmembrane proteins.</text>
</comment>
<evidence type="ECO:0000256" key="6">
    <source>
        <dbReference type="ARBA" id="ARBA00023136"/>
    </source>
</evidence>
<dbReference type="InterPro" id="IPR004681">
    <property type="entry name" value="TRAP_DctM"/>
</dbReference>
<evidence type="ECO:0000259" key="8">
    <source>
        <dbReference type="Pfam" id="PF06808"/>
    </source>
</evidence>
<dbReference type="GO" id="GO:0005886">
    <property type="term" value="C:plasma membrane"/>
    <property type="evidence" value="ECO:0007669"/>
    <property type="project" value="UniProtKB-SubCell"/>
</dbReference>
<comment type="similarity">
    <text evidence="7">Belongs to the TRAP transporter large permease family.</text>
</comment>
<feature type="transmembrane region" description="Helical" evidence="7">
    <location>
        <begin position="53"/>
        <end position="73"/>
    </location>
</feature>
<feature type="transmembrane region" description="Helical" evidence="7">
    <location>
        <begin position="266"/>
        <end position="292"/>
    </location>
</feature>
<feature type="transmembrane region" description="Helical" evidence="7">
    <location>
        <begin position="210"/>
        <end position="235"/>
    </location>
</feature>
<keyword evidence="7" id="KW-0813">Transport</keyword>
<dbReference type="GO" id="GO:0022857">
    <property type="term" value="F:transmembrane transporter activity"/>
    <property type="evidence" value="ECO:0007669"/>
    <property type="project" value="UniProtKB-UniRule"/>
</dbReference>
<dbReference type="PANTHER" id="PTHR33362:SF3">
    <property type="entry name" value="SIALIC ACID TRAP TRANSPORTER PERMEASE PROTEIN SIAT"/>
    <property type="match status" value="1"/>
</dbReference>
<name>A0AAE3NM93_9RHOB</name>
<accession>A0AAE3NM93</accession>
<evidence type="ECO:0000256" key="7">
    <source>
        <dbReference type="RuleBase" id="RU369079"/>
    </source>
</evidence>
<feature type="transmembrane region" description="Helical" evidence="7">
    <location>
        <begin position="241"/>
        <end position="259"/>
    </location>
</feature>
<organism evidence="9 10">
    <name type="scientific">Psychromarinibacter sediminicola</name>
    <dbReference type="NCBI Taxonomy" id="3033385"/>
    <lineage>
        <taxon>Bacteria</taxon>
        <taxon>Pseudomonadati</taxon>
        <taxon>Pseudomonadota</taxon>
        <taxon>Alphaproteobacteria</taxon>
        <taxon>Rhodobacterales</taxon>
        <taxon>Paracoccaceae</taxon>
        <taxon>Psychromarinibacter</taxon>
    </lineage>
</organism>
<keyword evidence="6 7" id="KW-0472">Membrane</keyword>
<dbReference type="InterPro" id="IPR010656">
    <property type="entry name" value="DctM"/>
</dbReference>
<feature type="transmembrane region" description="Helical" evidence="7">
    <location>
        <begin position="6"/>
        <end position="32"/>
    </location>
</feature>
<dbReference type="Proteomes" id="UP001220964">
    <property type="component" value="Unassembled WGS sequence"/>
</dbReference>
<dbReference type="RefSeq" id="WP_275566611.1">
    <property type="nucleotide sequence ID" value="NZ_JARGYC010000013.1"/>
</dbReference>
<evidence type="ECO:0000256" key="1">
    <source>
        <dbReference type="ARBA" id="ARBA00004429"/>
    </source>
</evidence>
<evidence type="ECO:0000256" key="2">
    <source>
        <dbReference type="ARBA" id="ARBA00022475"/>
    </source>
</evidence>
<keyword evidence="4 7" id="KW-0812">Transmembrane</keyword>
<evidence type="ECO:0000256" key="4">
    <source>
        <dbReference type="ARBA" id="ARBA00022692"/>
    </source>
</evidence>
<keyword evidence="5 7" id="KW-1133">Transmembrane helix</keyword>
<evidence type="ECO:0000313" key="9">
    <source>
        <dbReference type="EMBL" id="MDF0600468.1"/>
    </source>
</evidence>
<dbReference type="AlphaFoldDB" id="A0AAE3NM93"/>
<protein>
    <recommendedName>
        <fullName evidence="7">TRAP transporter large permease protein</fullName>
    </recommendedName>
</protein>
<feature type="transmembrane region" description="Helical" evidence="7">
    <location>
        <begin position="365"/>
        <end position="385"/>
    </location>
</feature>
<feature type="domain" description="TRAP C4-dicarboxylate transport system permease DctM subunit" evidence="8">
    <location>
        <begin position="7"/>
        <end position="416"/>
    </location>
</feature>
<dbReference type="EMBL" id="JARGYC010000013">
    <property type="protein sequence ID" value="MDF0600468.1"/>
    <property type="molecule type" value="Genomic_DNA"/>
</dbReference>
<dbReference type="NCBIfam" id="TIGR00786">
    <property type="entry name" value="dctM"/>
    <property type="match status" value="1"/>
</dbReference>
<reference evidence="9" key="1">
    <citation type="submission" date="2023-03" db="EMBL/GenBank/DDBJ databases">
        <title>Multiphase analysis and comparison of six strains from genera Psychromarinibacter, Lutimaribacter, and Maritimibacter, including a novel species: Psychromarinibacter sediminicola sp. nov.</title>
        <authorList>
            <person name="Wang Y.-H."/>
            <person name="Ye M.-Q."/>
            <person name="Du Z.-J."/>
        </authorList>
    </citation>
    <scope>NUCLEOTIDE SEQUENCE</scope>
    <source>
        <strain evidence="9">C21-152</strain>
    </source>
</reference>
<evidence type="ECO:0000256" key="3">
    <source>
        <dbReference type="ARBA" id="ARBA00022519"/>
    </source>
</evidence>
<gene>
    <name evidence="9" type="ORF">P1J78_06980</name>
</gene>
<dbReference type="PANTHER" id="PTHR33362">
    <property type="entry name" value="SIALIC ACID TRAP TRANSPORTER PERMEASE PROTEIN SIAT-RELATED"/>
    <property type="match status" value="1"/>
</dbReference>
<dbReference type="Pfam" id="PF06808">
    <property type="entry name" value="DctM"/>
    <property type="match status" value="1"/>
</dbReference>
<comment type="function">
    <text evidence="7">Part of the tripartite ATP-independent periplasmic (TRAP) transport system.</text>
</comment>
<dbReference type="PIRSF" id="PIRSF006066">
    <property type="entry name" value="HI0050"/>
    <property type="match status" value="1"/>
</dbReference>
<feature type="transmembrane region" description="Helical" evidence="7">
    <location>
        <begin position="334"/>
        <end position="353"/>
    </location>
</feature>
<evidence type="ECO:0000313" key="10">
    <source>
        <dbReference type="Proteomes" id="UP001220964"/>
    </source>
</evidence>
<sequence>MVSATAFVIAIGLMILRVPVAIALGIATLVGFSMLGVPAVVIPSRMIDGIDSFALLAVPFFILAGNIMNAGGITERIFAFARALVGWVSGGLAQVNVMASIIFAGMSGSALADLAGLGAVEIRAMRRNGYPVPFSTAITLASCTIGPLIPPSIILVIYGLATNTSIGELFLGGVLAGLVVAAALMIFIFLRVRLSGAAWARPEPFSPREVLRTGIAGAPAIFAPVVILGSLVLGISTPSELGAIATGYALLVGLAYRQLSWRKLKVALIQTVTMTSTIMYLFAIATALNFIVTRERVAHKAAEALASAITSPVLGILTVNLFLIVVGMFLEGPVAILVMAPILLEVVAEFGMGPVQFGVMLSFNLLLGMITPPMGIGLFVGGKVAGIPPEAVLRATLPFFVPLLAGLLLISFVPAISTWLPGLIFGR</sequence>
<feature type="transmembrane region" description="Helical" evidence="7">
    <location>
        <begin position="397"/>
        <end position="420"/>
    </location>
</feature>
<comment type="caution">
    <text evidence="9">The sequence shown here is derived from an EMBL/GenBank/DDBJ whole genome shotgun (WGS) entry which is preliminary data.</text>
</comment>
<proteinExistence type="inferred from homology"/>
<feature type="transmembrane region" description="Helical" evidence="7">
    <location>
        <begin position="170"/>
        <end position="190"/>
    </location>
</feature>
<comment type="subcellular location">
    <subcellularLocation>
        <location evidence="1 7">Cell inner membrane</location>
        <topology evidence="1 7">Multi-pass membrane protein</topology>
    </subcellularLocation>
</comment>